<feature type="domain" description="Fatty acid hydroxylase" evidence="6">
    <location>
        <begin position="122"/>
        <end position="260"/>
    </location>
</feature>
<dbReference type="InterPro" id="IPR006694">
    <property type="entry name" value="Fatty_acid_hydroxylase"/>
</dbReference>
<evidence type="ECO:0000256" key="5">
    <source>
        <dbReference type="SAM" id="Phobius"/>
    </source>
</evidence>
<name>A0A6C0E1R6_9ZZZZ</name>
<dbReference type="PANTHER" id="PTHR11863">
    <property type="entry name" value="STEROL DESATURASE"/>
    <property type="match status" value="1"/>
</dbReference>
<dbReference type="GO" id="GO:0016020">
    <property type="term" value="C:membrane"/>
    <property type="evidence" value="ECO:0007669"/>
    <property type="project" value="UniProtKB-SubCell"/>
</dbReference>
<dbReference type="AlphaFoldDB" id="A0A6C0E1R6"/>
<evidence type="ECO:0000256" key="1">
    <source>
        <dbReference type="ARBA" id="ARBA00004370"/>
    </source>
</evidence>
<accession>A0A6C0E1R6</accession>
<organism evidence="7">
    <name type="scientific">viral metagenome</name>
    <dbReference type="NCBI Taxonomy" id="1070528"/>
    <lineage>
        <taxon>unclassified sequences</taxon>
        <taxon>metagenomes</taxon>
        <taxon>organismal metagenomes</taxon>
    </lineage>
</organism>
<evidence type="ECO:0000256" key="3">
    <source>
        <dbReference type="ARBA" id="ARBA00022989"/>
    </source>
</evidence>
<dbReference type="EMBL" id="MN739712">
    <property type="protein sequence ID" value="QHT22551.1"/>
    <property type="molecule type" value="Genomic_DNA"/>
</dbReference>
<keyword evidence="2 5" id="KW-0812">Transmembrane</keyword>
<comment type="subcellular location">
    <subcellularLocation>
        <location evidence="1">Membrane</location>
    </subcellularLocation>
</comment>
<dbReference type="GO" id="GO:0008610">
    <property type="term" value="P:lipid biosynthetic process"/>
    <property type="evidence" value="ECO:0007669"/>
    <property type="project" value="InterPro"/>
</dbReference>
<evidence type="ECO:0000256" key="4">
    <source>
        <dbReference type="ARBA" id="ARBA00023136"/>
    </source>
</evidence>
<reference evidence="7" key="1">
    <citation type="journal article" date="2020" name="Nature">
        <title>Giant virus diversity and host interactions through global metagenomics.</title>
        <authorList>
            <person name="Schulz F."/>
            <person name="Roux S."/>
            <person name="Paez-Espino D."/>
            <person name="Jungbluth S."/>
            <person name="Walsh D.A."/>
            <person name="Denef V.J."/>
            <person name="McMahon K.D."/>
            <person name="Konstantinidis K.T."/>
            <person name="Eloe-Fadrosh E.A."/>
            <person name="Kyrpides N.C."/>
            <person name="Woyke T."/>
        </authorList>
    </citation>
    <scope>NUCLEOTIDE SEQUENCE</scope>
    <source>
        <strain evidence="7">GVMAG-M-3300023179-111</strain>
    </source>
</reference>
<keyword evidence="4 5" id="KW-0472">Membrane</keyword>
<dbReference type="Pfam" id="PF04116">
    <property type="entry name" value="FA_hydroxylase"/>
    <property type="match status" value="1"/>
</dbReference>
<dbReference type="GO" id="GO:0005506">
    <property type="term" value="F:iron ion binding"/>
    <property type="evidence" value="ECO:0007669"/>
    <property type="project" value="InterPro"/>
</dbReference>
<evidence type="ECO:0000259" key="6">
    <source>
        <dbReference type="Pfam" id="PF04116"/>
    </source>
</evidence>
<feature type="transmembrane region" description="Helical" evidence="5">
    <location>
        <begin position="113"/>
        <end position="135"/>
    </location>
</feature>
<evidence type="ECO:0000313" key="7">
    <source>
        <dbReference type="EMBL" id="QHT22551.1"/>
    </source>
</evidence>
<feature type="transmembrane region" description="Helical" evidence="5">
    <location>
        <begin position="7"/>
        <end position="26"/>
    </location>
</feature>
<protein>
    <recommendedName>
        <fullName evidence="6">Fatty acid hydroxylase domain-containing protein</fullName>
    </recommendedName>
</protein>
<evidence type="ECO:0000256" key="2">
    <source>
        <dbReference type="ARBA" id="ARBA00022692"/>
    </source>
</evidence>
<keyword evidence="3 5" id="KW-1133">Transmembrane helix</keyword>
<dbReference type="GO" id="GO:0016491">
    <property type="term" value="F:oxidoreductase activity"/>
    <property type="evidence" value="ECO:0007669"/>
    <property type="project" value="InterPro"/>
</dbReference>
<sequence>MISFNSFKNFLFVNLSLLGISVFQYYTSDTNIMFFNLAILRNYILIDGIDYSTKDNNMIDSDKRLEPEQRFPYEFDLFVVSSTLIETITHAFIKNIFFNHVENLEIMNDLISFIFVSFSFEIIFDFFHFVNHFIFHKNAYLYKNIHKIHHKFKYPKSITTFYQHPIDLLFTSSIPTILSLYFMPIKPTYFQYILILTYKAFIEISGHSGKIIKSTSFPQFIWFPKILGIELRVEDHDLHHTFNNCNYSKRFSLWDKIFGTYLQSNFQKWDTYN</sequence>
<proteinExistence type="predicted"/>
<dbReference type="InterPro" id="IPR050307">
    <property type="entry name" value="Sterol_Desaturase_Related"/>
</dbReference>